<accession>A0A2P6VP44</accession>
<feature type="domain" description="AP2/ERF" evidence="8">
    <location>
        <begin position="606"/>
        <end position="666"/>
    </location>
</feature>
<evidence type="ECO:0000256" key="1">
    <source>
        <dbReference type="ARBA" id="ARBA00004123"/>
    </source>
</evidence>
<gene>
    <name evidence="9" type="ORF">C2E20_1337</name>
</gene>
<keyword evidence="2" id="KW-0805">Transcription regulation</keyword>
<reference evidence="9 10" key="1">
    <citation type="journal article" date="2018" name="Plant J.">
        <title>Genome sequences of Chlorella sorokiniana UTEX 1602 and Micractinium conductrix SAG 241.80: implications to maltose excretion by a green alga.</title>
        <authorList>
            <person name="Arriola M.B."/>
            <person name="Velmurugan N."/>
            <person name="Zhang Y."/>
            <person name="Plunkett M.H."/>
            <person name="Hondzo H."/>
            <person name="Barney B.M."/>
        </authorList>
    </citation>
    <scope>NUCLEOTIDE SEQUENCE [LARGE SCALE GENOMIC DNA]</scope>
    <source>
        <strain evidence="9 10">SAG 241.80</strain>
    </source>
</reference>
<dbReference type="GO" id="GO:0005634">
    <property type="term" value="C:nucleus"/>
    <property type="evidence" value="ECO:0007669"/>
    <property type="project" value="UniProtKB-SubCell"/>
</dbReference>
<dbReference type="GO" id="GO:0003677">
    <property type="term" value="F:DNA binding"/>
    <property type="evidence" value="ECO:0007669"/>
    <property type="project" value="UniProtKB-KW"/>
</dbReference>
<evidence type="ECO:0000259" key="8">
    <source>
        <dbReference type="PROSITE" id="PS51032"/>
    </source>
</evidence>
<dbReference type="InterPro" id="IPR016177">
    <property type="entry name" value="DNA-bd_dom_sf"/>
</dbReference>
<dbReference type="OrthoDB" id="515622at2759"/>
<dbReference type="GO" id="GO:0003700">
    <property type="term" value="F:DNA-binding transcription factor activity"/>
    <property type="evidence" value="ECO:0007669"/>
    <property type="project" value="InterPro"/>
</dbReference>
<name>A0A2P6VP44_9CHLO</name>
<dbReference type="SUPFAM" id="SSF54171">
    <property type="entry name" value="DNA-binding domain"/>
    <property type="match status" value="1"/>
</dbReference>
<feature type="signal peptide" evidence="7">
    <location>
        <begin position="1"/>
        <end position="19"/>
    </location>
</feature>
<dbReference type="Proteomes" id="UP000239649">
    <property type="component" value="Unassembled WGS sequence"/>
</dbReference>
<evidence type="ECO:0000256" key="4">
    <source>
        <dbReference type="ARBA" id="ARBA00023163"/>
    </source>
</evidence>
<dbReference type="SMART" id="SM00380">
    <property type="entry name" value="AP2"/>
    <property type="match status" value="1"/>
</dbReference>
<keyword evidence="3" id="KW-0238">DNA-binding</keyword>
<evidence type="ECO:0000256" key="2">
    <source>
        <dbReference type="ARBA" id="ARBA00023015"/>
    </source>
</evidence>
<sequence>MRRLCLSVLALLCLGLGTAAENHAYHGLWGGLFRQQPADGAATATDGAASSLHAALADLQSRLLARLAGGADSAASGGSSSASSSTASMLEGLLGVEQLEGTLGGVNASLARLHDLLHPSDAPSHLTAVEAKELAAAAALHGWVLGAAAGSAAAAAGDLALHAATGTQPTTSLNSLGMGGQAVDSPSWEAFKPHTCTRLQNFGNAEGYHVALLGGAPCATLAARAPAGGAVTGDALRWGTAASFFLECSRGGDDGGDGGGGEPGGLDGGGGGVLGGMLQAGAAAATKAAAGVAAALDVRRTCRLALTSGGAGSGASAHLEHSFERPLLGAPKINALRLRLCNLPPSSMQFPAALARGPTVTLSGLRLNGRPLLPDALAVPQAAAAEGCAVRLLRLSSKVTGARAGFVLSGWLGLGGEAGGEAGDAGGGFGVGEMASLELQLGSYHLLDAATTRLFPGAAAGAAAAAAQQRALAESAAAEAAEAVQEAASPRQPLFWPAQGAGAAPAAAWAGAWAGAASSPPAAPPAAALAGASDDDAAALHLFHLSATPLSSVPIASRNIGDKRRKLSRGSSLPLASAASGSLASAFACSAGSAGELDEGAGGCSRLRGKASRGVRFQGENWQARTKRNGREVSLGLYNSAEEAGMAYDLDRLAHQGGKAQRLNYPLLRSTYKAVLSELDGRMLDIADPCGLLDFLAVAVSVASGLASSVSGAFAPENSGPGGVALLRQRSVAPRAGPAPPLAGAGAAMAPAPEPLVGSAPEAAAAVASPETPLAGGAAAAAAPACDSPRAVLADSAPAPAGVPEVQADDAPSAD</sequence>
<dbReference type="Gene3D" id="3.30.730.10">
    <property type="entry name" value="AP2/ERF domain"/>
    <property type="match status" value="1"/>
</dbReference>
<feature type="region of interest" description="Disordered" evidence="6">
    <location>
        <begin position="792"/>
        <end position="815"/>
    </location>
</feature>
<dbReference type="AlphaFoldDB" id="A0A2P6VP44"/>
<comment type="subcellular location">
    <subcellularLocation>
        <location evidence="1">Nucleus</location>
    </subcellularLocation>
</comment>
<evidence type="ECO:0000256" key="6">
    <source>
        <dbReference type="SAM" id="MobiDB-lite"/>
    </source>
</evidence>
<dbReference type="InterPro" id="IPR036955">
    <property type="entry name" value="AP2/ERF_dom_sf"/>
</dbReference>
<dbReference type="PROSITE" id="PS51032">
    <property type="entry name" value="AP2_ERF"/>
    <property type="match status" value="1"/>
</dbReference>
<dbReference type="EMBL" id="LHPF02000002">
    <property type="protein sequence ID" value="PSC75872.1"/>
    <property type="molecule type" value="Genomic_DNA"/>
</dbReference>
<keyword evidence="10" id="KW-1185">Reference proteome</keyword>
<proteinExistence type="predicted"/>
<feature type="chain" id="PRO_5015115041" description="AP2/ERF domain-containing protein" evidence="7">
    <location>
        <begin position="20"/>
        <end position="815"/>
    </location>
</feature>
<dbReference type="InterPro" id="IPR001471">
    <property type="entry name" value="AP2/ERF_dom"/>
</dbReference>
<keyword evidence="5" id="KW-0539">Nucleus</keyword>
<keyword evidence="4" id="KW-0804">Transcription</keyword>
<evidence type="ECO:0000256" key="7">
    <source>
        <dbReference type="SAM" id="SignalP"/>
    </source>
</evidence>
<evidence type="ECO:0000313" key="10">
    <source>
        <dbReference type="Proteomes" id="UP000239649"/>
    </source>
</evidence>
<protein>
    <recommendedName>
        <fullName evidence="8">AP2/ERF domain-containing protein</fullName>
    </recommendedName>
</protein>
<evidence type="ECO:0000256" key="5">
    <source>
        <dbReference type="ARBA" id="ARBA00023242"/>
    </source>
</evidence>
<keyword evidence="7" id="KW-0732">Signal</keyword>
<comment type="caution">
    <text evidence="9">The sequence shown here is derived from an EMBL/GenBank/DDBJ whole genome shotgun (WGS) entry which is preliminary data.</text>
</comment>
<evidence type="ECO:0000313" key="9">
    <source>
        <dbReference type="EMBL" id="PSC75872.1"/>
    </source>
</evidence>
<organism evidence="9 10">
    <name type="scientific">Micractinium conductrix</name>
    <dbReference type="NCBI Taxonomy" id="554055"/>
    <lineage>
        <taxon>Eukaryota</taxon>
        <taxon>Viridiplantae</taxon>
        <taxon>Chlorophyta</taxon>
        <taxon>core chlorophytes</taxon>
        <taxon>Trebouxiophyceae</taxon>
        <taxon>Chlorellales</taxon>
        <taxon>Chlorellaceae</taxon>
        <taxon>Chlorella clade</taxon>
        <taxon>Micractinium</taxon>
    </lineage>
</organism>
<evidence type="ECO:0000256" key="3">
    <source>
        <dbReference type="ARBA" id="ARBA00023125"/>
    </source>
</evidence>